<evidence type="ECO:0000313" key="2">
    <source>
        <dbReference type="Proteomes" id="UP000010552"/>
    </source>
</evidence>
<dbReference type="EMBL" id="KB030715">
    <property type="protein sequence ID" value="ELK10848.1"/>
    <property type="molecule type" value="Genomic_DNA"/>
</dbReference>
<evidence type="ECO:0000313" key="1">
    <source>
        <dbReference type="EMBL" id="ELK10848.1"/>
    </source>
</evidence>
<gene>
    <name evidence="1" type="ORF">PAL_GLEAN10011766</name>
</gene>
<dbReference type="InParanoid" id="L5KJY6"/>
<dbReference type="Proteomes" id="UP000010552">
    <property type="component" value="Unassembled WGS sequence"/>
</dbReference>
<protein>
    <submittedName>
        <fullName evidence="1">Uncharacterized protein</fullName>
    </submittedName>
</protein>
<dbReference type="AlphaFoldDB" id="L5KJY6"/>
<name>L5KJY6_PTEAL</name>
<organism evidence="1 2">
    <name type="scientific">Pteropus alecto</name>
    <name type="common">Black flying fox</name>
    <dbReference type="NCBI Taxonomy" id="9402"/>
    <lineage>
        <taxon>Eukaryota</taxon>
        <taxon>Metazoa</taxon>
        <taxon>Chordata</taxon>
        <taxon>Craniata</taxon>
        <taxon>Vertebrata</taxon>
        <taxon>Euteleostomi</taxon>
        <taxon>Mammalia</taxon>
        <taxon>Eutheria</taxon>
        <taxon>Laurasiatheria</taxon>
        <taxon>Chiroptera</taxon>
        <taxon>Yinpterochiroptera</taxon>
        <taxon>Pteropodoidea</taxon>
        <taxon>Pteropodidae</taxon>
        <taxon>Pteropodinae</taxon>
        <taxon>Pteropus</taxon>
    </lineage>
</organism>
<sequence length="361" mass="39864">MGAAALIAGAMGPGNDTVFNESVIWISDNETGVDTSFRNSILLVEIAALCHCNAHSKGRYWKEQHSLSLASILVTFNSQFLEINRDLQHESRTGAPEGVCHHTVGTLKEITLQENPSSALQDAGSPNFLKLAVPVLVYRNQDPALTLPHLRKIMRHLQQTLLLHDFFQNLHEELTCFFQSVLLSLHCFSFTNGSILMGNDLHRTDQWVVGAQVKHCVIMKQALQVPYRNLSLYGDMVLHAADGILQEPKVHTRPLLPSELFYSMVSLCRVSLLPPPAPPPSLPVAQFAFTPPFFTDMAHDSGVLRLDVPRKWLGCCPDYMSSHQLGLEACLPPSACCSWRFLADGAAGHRPGLWSKAGGRV</sequence>
<proteinExistence type="predicted"/>
<keyword evidence="2" id="KW-1185">Reference proteome</keyword>
<accession>L5KJY6</accession>
<reference evidence="2" key="1">
    <citation type="journal article" date="2013" name="Science">
        <title>Comparative analysis of bat genomes provides insight into the evolution of flight and immunity.</title>
        <authorList>
            <person name="Zhang G."/>
            <person name="Cowled C."/>
            <person name="Shi Z."/>
            <person name="Huang Z."/>
            <person name="Bishop-Lilly K.A."/>
            <person name="Fang X."/>
            <person name="Wynne J.W."/>
            <person name="Xiong Z."/>
            <person name="Baker M.L."/>
            <person name="Zhao W."/>
            <person name="Tachedjian M."/>
            <person name="Zhu Y."/>
            <person name="Zhou P."/>
            <person name="Jiang X."/>
            <person name="Ng J."/>
            <person name="Yang L."/>
            <person name="Wu L."/>
            <person name="Xiao J."/>
            <person name="Feng Y."/>
            <person name="Chen Y."/>
            <person name="Sun X."/>
            <person name="Zhang Y."/>
            <person name="Marsh G.A."/>
            <person name="Crameri G."/>
            <person name="Broder C.C."/>
            <person name="Frey K.G."/>
            <person name="Wang L.F."/>
            <person name="Wang J."/>
        </authorList>
    </citation>
    <scope>NUCLEOTIDE SEQUENCE [LARGE SCALE GENOMIC DNA]</scope>
</reference>